<dbReference type="EMBL" id="AYYE01001175">
    <property type="protein sequence ID" value="ETK06486.1"/>
    <property type="molecule type" value="Genomic_DNA"/>
</dbReference>
<evidence type="ECO:0000313" key="1">
    <source>
        <dbReference type="EMBL" id="ETK06486.1"/>
    </source>
</evidence>
<name>W2CJ14_9BACT</name>
<dbReference type="AlphaFoldDB" id="W2CJ14"/>
<sequence>MLWGGRWKMWCVFMPLGRNYPAQKVRGVCCFKKDATFAAVTTAVVDIFLK</sequence>
<proteinExistence type="predicted"/>
<accession>W2CJ14</accession>
<gene>
    <name evidence="1" type="ORF">T230_12165</name>
</gene>
<protein>
    <submittedName>
        <fullName evidence="1">Uncharacterized protein</fullName>
    </submittedName>
</protein>
<comment type="caution">
    <text evidence="1">The sequence shown here is derived from an EMBL/GenBank/DDBJ whole genome shotgun (WGS) entry which is preliminary data.</text>
</comment>
<reference evidence="1 2" key="1">
    <citation type="submission" date="2013-11" db="EMBL/GenBank/DDBJ databases">
        <title>Single cell genomics of uncultured Tannerella BU063 (oral taxon 286).</title>
        <authorList>
            <person name="Beall C.J."/>
            <person name="Campbell A.G."/>
            <person name="Griffen A.L."/>
            <person name="Podar M."/>
            <person name="Leys E.J."/>
        </authorList>
    </citation>
    <scope>NUCLEOTIDE SEQUENCE [LARGE SCALE GENOMIC DNA]</scope>
    <source>
        <strain evidence="1">Cell 1/3</strain>
    </source>
</reference>
<dbReference type="Proteomes" id="UP000034982">
    <property type="component" value="Unassembled WGS sequence"/>
</dbReference>
<evidence type="ECO:0000313" key="2">
    <source>
        <dbReference type="Proteomes" id="UP000034982"/>
    </source>
</evidence>
<organism evidence="1 2">
    <name type="scientific">Tannerella sp. oral taxon BU063 isolate Cell 1/3</name>
    <dbReference type="NCBI Taxonomy" id="1411022"/>
    <lineage>
        <taxon>Bacteria</taxon>
        <taxon>Pseudomonadati</taxon>
        <taxon>Bacteroidota</taxon>
        <taxon>Bacteroidia</taxon>
        <taxon>Bacteroidales</taxon>
        <taxon>Tannerellaceae</taxon>
        <taxon>Tannerella</taxon>
    </lineage>
</organism>